<feature type="transmembrane region" description="Helical" evidence="1">
    <location>
        <begin position="90"/>
        <end position="111"/>
    </location>
</feature>
<name>A0A2P8HA61_CHINA</name>
<keyword evidence="1" id="KW-1133">Transmembrane helix</keyword>
<keyword evidence="1" id="KW-0812">Transmembrane</keyword>
<protein>
    <submittedName>
        <fullName evidence="4">FecR family protein</fullName>
    </submittedName>
</protein>
<feature type="domain" description="Protein FecR C-terminal" evidence="3">
    <location>
        <begin position="325"/>
        <end position="393"/>
    </location>
</feature>
<dbReference type="PANTHER" id="PTHR30273">
    <property type="entry name" value="PERIPLASMIC SIGNAL SENSOR AND SIGMA FACTOR ACTIVATOR FECR-RELATED"/>
    <property type="match status" value="1"/>
</dbReference>
<dbReference type="PANTHER" id="PTHR30273:SF2">
    <property type="entry name" value="PROTEIN FECR"/>
    <property type="match status" value="1"/>
</dbReference>
<dbReference type="OrthoDB" id="1099963at2"/>
<keyword evidence="1" id="KW-0472">Membrane</keyword>
<evidence type="ECO:0000256" key="1">
    <source>
        <dbReference type="SAM" id="Phobius"/>
    </source>
</evidence>
<feature type="domain" description="FecR protein" evidence="2">
    <location>
        <begin position="187"/>
        <end position="283"/>
    </location>
</feature>
<dbReference type="EMBL" id="PYAW01000009">
    <property type="protein sequence ID" value="PSL43080.1"/>
    <property type="molecule type" value="Genomic_DNA"/>
</dbReference>
<dbReference type="InterPro" id="IPR006860">
    <property type="entry name" value="FecR"/>
</dbReference>
<proteinExistence type="predicted"/>
<comment type="caution">
    <text evidence="4">The sequence shown here is derived from an EMBL/GenBank/DDBJ whole genome shotgun (WGS) entry which is preliminary data.</text>
</comment>
<dbReference type="Proteomes" id="UP000240971">
    <property type="component" value="Unassembled WGS sequence"/>
</dbReference>
<gene>
    <name evidence="4" type="ORF">CLV51_10974</name>
</gene>
<keyword evidence="5" id="KW-1185">Reference proteome</keyword>
<accession>A0A2P8HA61</accession>
<dbReference type="InterPro" id="IPR012373">
    <property type="entry name" value="Ferrdict_sens_TM"/>
</dbReference>
<dbReference type="Pfam" id="PF16344">
    <property type="entry name" value="FecR_C"/>
    <property type="match status" value="1"/>
</dbReference>
<evidence type="ECO:0000313" key="5">
    <source>
        <dbReference type="Proteomes" id="UP000240971"/>
    </source>
</evidence>
<dbReference type="Gene3D" id="3.55.50.30">
    <property type="match status" value="1"/>
</dbReference>
<dbReference type="Pfam" id="PF04773">
    <property type="entry name" value="FecR"/>
    <property type="match status" value="1"/>
</dbReference>
<organism evidence="4 5">
    <name type="scientific">Chitinophaga niastensis</name>
    <dbReference type="NCBI Taxonomy" id="536980"/>
    <lineage>
        <taxon>Bacteria</taxon>
        <taxon>Pseudomonadati</taxon>
        <taxon>Bacteroidota</taxon>
        <taxon>Chitinophagia</taxon>
        <taxon>Chitinophagales</taxon>
        <taxon>Chitinophagaceae</taxon>
        <taxon>Chitinophaga</taxon>
    </lineage>
</organism>
<dbReference type="AlphaFoldDB" id="A0A2P8HA61"/>
<dbReference type="Gene3D" id="2.60.120.1440">
    <property type="match status" value="1"/>
</dbReference>
<sequence length="400" mass="44578">MTEERFLLLLELLKNNQLSQESWEELRNAISENNYDHLLEEDFFHLLSDGNKNKTNSWTPEIEQQMWKEILNRRKLQPVAAVRVKQLFPWLRTVAAAVLLLVITTGGWLYFKWRNTDAGLSPVKMAHIISGSNSVILTLGNGSKINLDSVANGTVFVQGDVKIVKSANGRLLYEITGTNNMREVYNNIETLKGGQCEVVLSDGSAIRLNSASSMHFPTAFTGKRNRLVALSGEGYFEVAKSKDQPFMVSAGKVTVEVLGTSFNVNAYADEATIKTTLMQGAVKVFYGTSGKLIKPGQQASLSAGENDLKITTANMNEVLAWKEGKFRFDGAGIGTIMRQIARWYDVKVKYEGNIPQNKFYGMLPRKSNVNQLLEILEETGNVHFRTAGDTIIVMPGRKTK</sequence>
<evidence type="ECO:0000313" key="4">
    <source>
        <dbReference type="EMBL" id="PSL43080.1"/>
    </source>
</evidence>
<evidence type="ECO:0000259" key="3">
    <source>
        <dbReference type="Pfam" id="PF16344"/>
    </source>
</evidence>
<evidence type="ECO:0000259" key="2">
    <source>
        <dbReference type="Pfam" id="PF04773"/>
    </source>
</evidence>
<reference evidence="4 5" key="1">
    <citation type="submission" date="2018-03" db="EMBL/GenBank/DDBJ databases">
        <title>Genomic Encyclopedia of Archaeal and Bacterial Type Strains, Phase II (KMG-II): from individual species to whole genera.</title>
        <authorList>
            <person name="Goeker M."/>
        </authorList>
    </citation>
    <scope>NUCLEOTIDE SEQUENCE [LARGE SCALE GENOMIC DNA]</scope>
    <source>
        <strain evidence="4 5">DSM 24859</strain>
    </source>
</reference>
<dbReference type="InterPro" id="IPR032508">
    <property type="entry name" value="FecR_C"/>
</dbReference>
<dbReference type="RefSeq" id="WP_106531174.1">
    <property type="nucleotide sequence ID" value="NZ_PYAW01000009.1"/>
</dbReference>
<dbReference type="GO" id="GO:0016989">
    <property type="term" value="F:sigma factor antagonist activity"/>
    <property type="evidence" value="ECO:0007669"/>
    <property type="project" value="TreeGrafter"/>
</dbReference>